<dbReference type="Pfam" id="PF00672">
    <property type="entry name" value="HAMP"/>
    <property type="match status" value="1"/>
</dbReference>
<evidence type="ECO:0000256" key="9">
    <source>
        <dbReference type="ARBA" id="ARBA00022989"/>
    </source>
</evidence>
<feature type="transmembrane region" description="Helical" evidence="12">
    <location>
        <begin position="35"/>
        <end position="56"/>
    </location>
</feature>
<evidence type="ECO:0000256" key="2">
    <source>
        <dbReference type="ARBA" id="ARBA00004651"/>
    </source>
</evidence>
<dbReference type="InterPro" id="IPR003660">
    <property type="entry name" value="HAMP_dom"/>
</dbReference>
<evidence type="ECO:0000256" key="1">
    <source>
        <dbReference type="ARBA" id="ARBA00000085"/>
    </source>
</evidence>
<evidence type="ECO:0000256" key="7">
    <source>
        <dbReference type="ARBA" id="ARBA00022692"/>
    </source>
</evidence>
<dbReference type="InterPro" id="IPR033479">
    <property type="entry name" value="dCache_1"/>
</dbReference>
<feature type="transmembrane region" description="Helical" evidence="12">
    <location>
        <begin position="160"/>
        <end position="180"/>
    </location>
</feature>
<feature type="transmembrane region" description="Helical" evidence="12">
    <location>
        <begin position="207"/>
        <end position="232"/>
    </location>
</feature>
<dbReference type="InterPro" id="IPR050398">
    <property type="entry name" value="HssS/ArlS-like"/>
</dbReference>
<dbReference type="Pfam" id="PF02743">
    <property type="entry name" value="dCache_1"/>
    <property type="match status" value="1"/>
</dbReference>
<feature type="coiled-coil region" evidence="11">
    <location>
        <begin position="619"/>
        <end position="671"/>
    </location>
</feature>
<comment type="caution">
    <text evidence="14">The sequence shown here is derived from an EMBL/GenBank/DDBJ whole genome shotgun (WGS) entry which is preliminary data.</text>
</comment>
<feature type="transmembrane region" description="Helical" evidence="12">
    <location>
        <begin position="68"/>
        <end position="86"/>
    </location>
</feature>
<dbReference type="GO" id="GO:0005886">
    <property type="term" value="C:plasma membrane"/>
    <property type="evidence" value="ECO:0007669"/>
    <property type="project" value="UniProtKB-SubCell"/>
</dbReference>
<evidence type="ECO:0000256" key="6">
    <source>
        <dbReference type="ARBA" id="ARBA00022679"/>
    </source>
</evidence>
<dbReference type="Gene3D" id="6.10.340.10">
    <property type="match status" value="1"/>
</dbReference>
<gene>
    <name evidence="14" type="ORF">A3G33_06190</name>
</gene>
<dbReference type="Gene3D" id="3.30.450.20">
    <property type="entry name" value="PAS domain"/>
    <property type="match status" value="1"/>
</dbReference>
<dbReference type="SUPFAM" id="SSF158472">
    <property type="entry name" value="HAMP domain-like"/>
    <property type="match status" value="1"/>
</dbReference>
<name>A0A1G1KR43_9BACT</name>
<dbReference type="CDD" id="cd18773">
    <property type="entry name" value="PDC1_HK_sensor"/>
    <property type="match status" value="1"/>
</dbReference>
<comment type="catalytic activity">
    <reaction evidence="1">
        <text>ATP + protein L-histidine = ADP + protein N-phospho-L-histidine.</text>
        <dbReference type="EC" id="2.7.13.3"/>
    </reaction>
</comment>
<reference evidence="14 15" key="1">
    <citation type="journal article" date="2016" name="Nat. Commun.">
        <title>Thousands of microbial genomes shed light on interconnected biogeochemical processes in an aquifer system.</title>
        <authorList>
            <person name="Anantharaman K."/>
            <person name="Brown C.T."/>
            <person name="Hug L.A."/>
            <person name="Sharon I."/>
            <person name="Castelle C.J."/>
            <person name="Probst A.J."/>
            <person name="Thomas B.C."/>
            <person name="Singh A."/>
            <person name="Wilkins M.J."/>
            <person name="Karaoz U."/>
            <person name="Brodie E.L."/>
            <person name="Williams K.H."/>
            <person name="Hubbard S.S."/>
            <person name="Banfield J.F."/>
        </authorList>
    </citation>
    <scope>NUCLEOTIDE SEQUENCE [LARGE SCALE GENOMIC DNA]</scope>
</reference>
<keyword evidence="11" id="KW-0175">Coiled coil</keyword>
<keyword evidence="7 12" id="KW-0812">Transmembrane</keyword>
<dbReference type="EC" id="2.7.13.3" evidence="3"/>
<evidence type="ECO:0000256" key="10">
    <source>
        <dbReference type="ARBA" id="ARBA00023136"/>
    </source>
</evidence>
<evidence type="ECO:0000313" key="15">
    <source>
        <dbReference type="Proteomes" id="UP000178187"/>
    </source>
</evidence>
<keyword evidence="10 12" id="KW-0472">Membrane</keyword>
<dbReference type="CDD" id="cd18774">
    <property type="entry name" value="PDC2_HK_sensor"/>
    <property type="match status" value="1"/>
</dbReference>
<keyword evidence="5" id="KW-0597">Phosphoprotein</keyword>
<organism evidence="14 15">
    <name type="scientific">Candidatus Danuiimicrobium aquiferis</name>
    <dbReference type="NCBI Taxonomy" id="1801832"/>
    <lineage>
        <taxon>Bacteria</taxon>
        <taxon>Pseudomonadati</taxon>
        <taxon>Candidatus Omnitrophota</taxon>
        <taxon>Candidatus Danuiimicrobium</taxon>
    </lineage>
</organism>
<feature type="transmembrane region" description="Helical" evidence="12">
    <location>
        <begin position="98"/>
        <end position="115"/>
    </location>
</feature>
<feature type="transmembrane region" description="Helical" evidence="12">
    <location>
        <begin position="559"/>
        <end position="580"/>
    </location>
</feature>
<dbReference type="Proteomes" id="UP000178187">
    <property type="component" value="Unassembled WGS sequence"/>
</dbReference>
<dbReference type="PROSITE" id="PS50885">
    <property type="entry name" value="HAMP"/>
    <property type="match status" value="1"/>
</dbReference>
<evidence type="ECO:0000256" key="12">
    <source>
        <dbReference type="SAM" id="Phobius"/>
    </source>
</evidence>
<dbReference type="EMBL" id="MHFR01000064">
    <property type="protein sequence ID" value="OGW95373.1"/>
    <property type="molecule type" value="Genomic_DNA"/>
</dbReference>
<feature type="transmembrane region" description="Helical" evidence="12">
    <location>
        <begin position="127"/>
        <end position="148"/>
    </location>
</feature>
<evidence type="ECO:0000256" key="8">
    <source>
        <dbReference type="ARBA" id="ARBA00022777"/>
    </source>
</evidence>
<dbReference type="PANTHER" id="PTHR45528">
    <property type="entry name" value="SENSOR HISTIDINE KINASE CPXA"/>
    <property type="match status" value="1"/>
</dbReference>
<dbReference type="SMART" id="SM00304">
    <property type="entry name" value="HAMP"/>
    <property type="match status" value="1"/>
</dbReference>
<dbReference type="PANTHER" id="PTHR45528:SF10">
    <property type="entry name" value="METHYL-ACCEPTING CHEMOTAXIS PROTEIN"/>
    <property type="match status" value="1"/>
</dbReference>
<dbReference type="AlphaFoldDB" id="A0A1G1KR43"/>
<protein>
    <recommendedName>
        <fullName evidence="3">histidine kinase</fullName>
        <ecNumber evidence="3">2.7.13.3</ecNumber>
    </recommendedName>
</protein>
<keyword evidence="8" id="KW-0418">Kinase</keyword>
<accession>A0A1G1KR43</accession>
<keyword evidence="9 12" id="KW-1133">Transmembrane helix</keyword>
<dbReference type="CDD" id="cd06225">
    <property type="entry name" value="HAMP"/>
    <property type="match status" value="1"/>
</dbReference>
<proteinExistence type="predicted"/>
<feature type="domain" description="HAMP" evidence="13">
    <location>
        <begin position="582"/>
        <end position="634"/>
    </location>
</feature>
<evidence type="ECO:0000256" key="5">
    <source>
        <dbReference type="ARBA" id="ARBA00022553"/>
    </source>
</evidence>
<evidence type="ECO:0000256" key="3">
    <source>
        <dbReference type="ARBA" id="ARBA00012438"/>
    </source>
</evidence>
<evidence type="ECO:0000313" key="14">
    <source>
        <dbReference type="EMBL" id="OGW95373.1"/>
    </source>
</evidence>
<feature type="transmembrane region" description="Helical" evidence="12">
    <location>
        <begin position="6"/>
        <end position="23"/>
    </location>
</feature>
<dbReference type="GO" id="GO:0000155">
    <property type="term" value="F:phosphorelay sensor kinase activity"/>
    <property type="evidence" value="ECO:0007669"/>
    <property type="project" value="TreeGrafter"/>
</dbReference>
<keyword evidence="6" id="KW-0808">Transferase</keyword>
<sequence length="693" mass="79451">MITIYFFYGLSFLVMGIIILSMAKKEDFFYWLKDIWLLGLFGITHGLNEWIELLILSEGPYSSVFLRLLNHLLLPGSFVFLAAFGCQALSRIDRRMRWLHLIWVSGLLGWVLGYIKTREFLIPGILARYFICFPGTIFSAMVFSLVIFRQRSIKLSKIVMANLWLIILIFPSYGFLSGLVTPEANFLLAQTLNYEKFKYVTGIPVQFFRMVCAIFLTVGFGGISSLFIYSGQELKIRGGIKMKFVLLIVALGILILGCGIGMTYRTSYQILRRTIIQNYLQIAQMTARTVEVSFDNDVKNIEERLKSTFWRSPVIESNLKYVSLSSRQIQGYLLAIDQEWIKAPQNDLLVKNYLGNQMSVRLFELAEHSENIGEIFLTDQYGGLVAASGKTSDFYQADEEWWQKTYADGKGRVYFGSVEIDASTGVKGLTVGLPIKKNNGEVIGVCKMFIDINHYFTKLENFKIGKTGHAMLLDQDGSMLYDSDLSALDRGKISQAEFKRISENTDGWFILERAGSKGEQMFMAFSVVDFEKVVEEKRVWRVLIGQSVKEVFGPLDRLFFRYFIVVIVMVIIMSFLGVIFGERLSKPIVELSRAAGHISEGNLDYRIHIRSNDEIGQLAQSFNQMAVKLKELYSNMENQIRRRTSQLGEAKEILERRVEELEQINKVTIGRELKMVELKKEIERLKEKSNEKK</sequence>
<comment type="subcellular location">
    <subcellularLocation>
        <location evidence="2">Cell membrane</location>
        <topology evidence="2">Multi-pass membrane protein</topology>
    </subcellularLocation>
</comment>
<evidence type="ECO:0000259" key="13">
    <source>
        <dbReference type="PROSITE" id="PS50885"/>
    </source>
</evidence>
<keyword evidence="4" id="KW-1003">Cell membrane</keyword>
<evidence type="ECO:0000256" key="11">
    <source>
        <dbReference type="SAM" id="Coils"/>
    </source>
</evidence>
<evidence type="ECO:0000256" key="4">
    <source>
        <dbReference type="ARBA" id="ARBA00022475"/>
    </source>
</evidence>
<feature type="transmembrane region" description="Helical" evidence="12">
    <location>
        <begin position="244"/>
        <end position="264"/>
    </location>
</feature>